<keyword evidence="5" id="KW-0175">Coiled coil</keyword>
<keyword evidence="3" id="KW-0378">Hydrolase</keyword>
<evidence type="ECO:0000256" key="1">
    <source>
        <dbReference type="ARBA" id="ARBA00010378"/>
    </source>
</evidence>
<sequence>MASRSERLLKYLSLVERGKRTVDRVADAKLLLEAICDQPDRLRCVERVLSSPSTISALQKSFRVDLSNEFVNGPVSEFLTYIQDPSIESFCNGQFSRKIVAFINTFVGAYQRKLLTEKSSLNFAWVLLSLLKSPACPDDILQVARTIVQNRSFVDSSLLDIRTIGYKIDNILKTLSAPLTDADGYRPGGRHDNDLENFREISILPTPDELASTELPFYRRADEIYLADSDSRPTAHYDNQFRLLREDMLAELRDDLQVARGQKKGRRSGYRIDGLVFKGVDCGDHRRRKQCCLTFFCQNGLPGLAGLPKKARKKILADKRAFVKHQAFGCLLEGRNIVAFGTVDLPASSLLDEAPLLALCVMGRDGLNRVFTSANSGNALTFIVVNTAVFAYEPILQRLQEKTEFPMANTLLSPEPSQSILASNGKLTGVIERIKACGGNGIGAILGTKRKVDLDGFQSKSLLSVLEHEVSTIHGPPGTGKSFIGALSAKALHDFTDSRILVLCYTNQALDQFLEDLMDIGIPDTSMVRLGSKSTSRTKKLGLFEQQVGFTGSDAVSWRFIDTKKQALAELEHELKAHAKKFSHARVTNDDILEYLEFSDESAFFDAFQVPEEKSGMQRVGKKGKAVNKYYLLERWVDGHDAGALCCADGLLVQMATGHSRRAKSKSGSLIEEYNRVEKELDDYFYYKKNAKLLQAKRIIACTTTAAAKYSRVLQTVKPGVILVEEAGEILESHILTAMTADTQKLVLIGDHKQLRPKINNYNLSVEKGDGFDLNRSLFERLVLNGFPHTSLSKQHRMRPDISCLIQHLTYPDLQDAEKTQNRPQLRGFQNSVIFVNHDHLESDLQTSHERQDPTAKCSKQNLFEVEMVLKVVRYLGQQGYGTDKIVILTPYLGQLSLLRRKLSETNDPILNDLDSSDLVRAGLLDPGSAKLAKQPIQISTIDNYQGKEIDIVVASLTRGNESGDIGFMAAPERVNVLLSRARNALIMIGNAETFLSSRKGKSTWQPLLELLRKNGHVYEGFPLKCERHPKRKITIRNPDEFDAECPEGGCLEPCSSLLSCGLHKCTRQCHRIDDHSKTKCMIVIKDTCPKAHKYSWRCYENRPKACHICLKEALEAEKRKARDVELETKRQANQSQHAAKLAEIDQKIDEQKQILKDIEKEEEARTLLANKSKELDNLKVVAERVKQQRLKAESRKVTKTGTGPSPNTQRSPDTNGNRHEGPSLPSGAKDEWERQKRLEGHSNDALDSLMAMIGLEEVKESFLSIKARVDTAVRQGASLKDERFSAALLGNAGTGKTTAARLYAKFLSSVGVIPGSHIVETSGSNLACAGVPGCKKHLDEIRSNGGGALFIDEAYQLTSGSNLGGGSVLDFLLAEVENLTGKIVFIIAGYNKNMETFFAHNPGIRSRFPVTMQFSDYGDGELQSILRHRIDKKYDGRMKVEGGMSGLYARIVARRIRRGRGRDGFGNARTVHSVVAGITARQARRLHEERRARKQPDDMLLTKEDLLGPEPSAVLTNNTSWAKLHNLTGLESVKQSIQTLLNTIQFNYQRELGENPLVEYSLNKVFVGNPGTGKTTVAKLYGQILADMGFLSNGEVVVKNPSDFVGNALGASETMTKGILASTVGKVLVIDEAYMLAGNSSASGGVGVSDLYRAAVIDTLVAEVQSVPGDDRCVLLLGYKDQMENMFNDANPGLARRFPMSSAFNFEDYSDDDLQKILNLKLKQAGFDATQKAKKVVRECLARARNRPNFGNAGEVDILLDQAKARHQQRLSARQTRSIDVLEPLDFDPDFDRGERAEMNCRELFKGVVGCDSLIAQLEGYQRIANNLKKFGADPREQIPFSFLFRGPPGTGKTSTARRMGQIFYDMGLLATTETGPKTEKLLEKALGKVLFIDETYRLADGAYGKEAMDELVDCLTKPKYYQKLVTILAGYDEDINRLMASNPGLTSRFPETVSFTNLTPEQCWELFNNSLRKTGHIDVSVVHSPRDPFKGAILAYFEALSELPAWGNARDVQNIAKAVIGKVLSKETDEQANLFVTEAMVESIFRSTINERMHRATGALATPAAQLEQPLLTALPPNMGSHRHSFNTQTRLNTEIAQASPSSEPSSPLQPPDDFDNLRDPGVSDEVWFQLKADRRAMIMRERQGRDLLAQEQHARQQLEDLNSGCDEEGPDEEERRKYEELIRTLAKKKLEMEARKRKEKETQMKLMAMGACPMGYQWIKQATGYRCAGGSHFMSDAQLAQKSA</sequence>
<dbReference type="PRINTS" id="PR00819">
    <property type="entry name" value="CBXCFQXSUPER"/>
</dbReference>
<dbReference type="SMART" id="SM00382">
    <property type="entry name" value="AAA"/>
    <property type="match status" value="4"/>
</dbReference>
<evidence type="ECO:0000313" key="9">
    <source>
        <dbReference type="Proteomes" id="UP000224634"/>
    </source>
</evidence>
<dbReference type="CDD" id="cd18808">
    <property type="entry name" value="SF1_C_Upf1"/>
    <property type="match status" value="1"/>
</dbReference>
<dbReference type="FunFam" id="3.40.50.300:FF:000216">
    <property type="entry name" value="Type VII secretion ATPase EccA"/>
    <property type="match status" value="2"/>
</dbReference>
<dbReference type="Gene3D" id="3.40.50.300">
    <property type="entry name" value="P-loop containing nucleotide triphosphate hydrolases"/>
    <property type="match status" value="5"/>
</dbReference>
<name>A0A2B7YZK1_POLH7</name>
<dbReference type="FunFam" id="1.10.8.60:FF:000160">
    <property type="entry name" value="WGS project CABT00000000 data, contig 2.55"/>
    <property type="match status" value="1"/>
</dbReference>
<evidence type="ECO:0000256" key="5">
    <source>
        <dbReference type="SAM" id="Coils"/>
    </source>
</evidence>
<feature type="region of interest" description="Disordered" evidence="6">
    <location>
        <begin position="1190"/>
        <end position="1237"/>
    </location>
</feature>
<dbReference type="Pfam" id="PF17866">
    <property type="entry name" value="AAA_lid_6"/>
    <property type="match status" value="2"/>
</dbReference>
<dbReference type="GO" id="GO:0004386">
    <property type="term" value="F:helicase activity"/>
    <property type="evidence" value="ECO:0007669"/>
    <property type="project" value="InterPro"/>
</dbReference>
<keyword evidence="3" id="KW-0347">Helicase</keyword>
<feature type="domain" description="AAA+ ATPase" evidence="7">
    <location>
        <begin position="1283"/>
        <end position="1436"/>
    </location>
</feature>
<dbReference type="GO" id="GO:0005524">
    <property type="term" value="F:ATP binding"/>
    <property type="evidence" value="ECO:0007669"/>
    <property type="project" value="UniProtKB-KW"/>
</dbReference>
<accession>A0A2B7YZK1</accession>
<evidence type="ECO:0000259" key="7">
    <source>
        <dbReference type="SMART" id="SM00382"/>
    </source>
</evidence>
<dbReference type="GO" id="GO:0016887">
    <property type="term" value="F:ATP hydrolysis activity"/>
    <property type="evidence" value="ECO:0007669"/>
    <property type="project" value="InterPro"/>
</dbReference>
<dbReference type="Pfam" id="PF13087">
    <property type="entry name" value="AAA_12"/>
    <property type="match status" value="1"/>
</dbReference>
<dbReference type="Proteomes" id="UP000224634">
    <property type="component" value="Unassembled WGS sequence"/>
</dbReference>
<dbReference type="OrthoDB" id="2423195at2759"/>
<dbReference type="EMBL" id="PDNA01000016">
    <property type="protein sequence ID" value="PGH26481.1"/>
    <property type="molecule type" value="Genomic_DNA"/>
</dbReference>
<feature type="domain" description="AAA+ ATPase" evidence="7">
    <location>
        <begin position="1840"/>
        <end position="1961"/>
    </location>
</feature>
<feature type="compositionally biased region" description="Polar residues" evidence="6">
    <location>
        <begin position="1200"/>
        <end position="1216"/>
    </location>
</feature>
<keyword evidence="4" id="KW-0067">ATP-binding</keyword>
<keyword evidence="9" id="KW-1185">Reference proteome</keyword>
<evidence type="ECO:0000313" key="8">
    <source>
        <dbReference type="EMBL" id="PGH26481.1"/>
    </source>
</evidence>
<dbReference type="InterPro" id="IPR027417">
    <property type="entry name" value="P-loop_NTPase"/>
</dbReference>
<organism evidence="8 9">
    <name type="scientific">Polytolypa hystricis (strain UAMH7299)</name>
    <dbReference type="NCBI Taxonomy" id="1447883"/>
    <lineage>
        <taxon>Eukaryota</taxon>
        <taxon>Fungi</taxon>
        <taxon>Dikarya</taxon>
        <taxon>Ascomycota</taxon>
        <taxon>Pezizomycotina</taxon>
        <taxon>Eurotiomycetes</taxon>
        <taxon>Eurotiomycetidae</taxon>
        <taxon>Onygenales</taxon>
        <taxon>Onygenales incertae sedis</taxon>
        <taxon>Polytolypa</taxon>
    </lineage>
</organism>
<dbReference type="PANTHER" id="PTHR43392">
    <property type="entry name" value="AAA-TYPE ATPASE FAMILY PROTEIN / ANKYRIN REPEAT FAMILY PROTEIN"/>
    <property type="match status" value="1"/>
</dbReference>
<dbReference type="Gene3D" id="1.10.8.60">
    <property type="match status" value="2"/>
</dbReference>
<dbReference type="Pfam" id="PF13086">
    <property type="entry name" value="AAA_11"/>
    <property type="match status" value="1"/>
</dbReference>
<comment type="caution">
    <text evidence="8">The sequence shown here is derived from an EMBL/GenBank/DDBJ whole genome shotgun (WGS) entry which is preliminary data.</text>
</comment>
<evidence type="ECO:0000256" key="3">
    <source>
        <dbReference type="ARBA" id="ARBA00022806"/>
    </source>
</evidence>
<dbReference type="InterPro" id="IPR041627">
    <property type="entry name" value="AAA_lid_6"/>
</dbReference>
<dbReference type="InterPro" id="IPR003959">
    <property type="entry name" value="ATPase_AAA_core"/>
</dbReference>
<dbReference type="STRING" id="1447883.A0A2B7YZK1"/>
<protein>
    <recommendedName>
        <fullName evidence="7">AAA+ ATPase domain-containing protein</fullName>
    </recommendedName>
</protein>
<dbReference type="FunFam" id="1.10.8.60:FF:000159">
    <property type="entry name" value="p-loop containing nucleoside triphosphate hydrolase protein"/>
    <property type="match status" value="1"/>
</dbReference>
<keyword evidence="2" id="KW-0547">Nucleotide-binding</keyword>
<gene>
    <name evidence="8" type="ORF">AJ80_01795</name>
</gene>
<feature type="region of interest" description="Disordered" evidence="6">
    <location>
        <begin position="2098"/>
        <end position="2123"/>
    </location>
</feature>
<dbReference type="SUPFAM" id="SSF52540">
    <property type="entry name" value="P-loop containing nucleoside triphosphate hydrolases"/>
    <property type="match status" value="4"/>
</dbReference>
<dbReference type="CDD" id="cd17936">
    <property type="entry name" value="EEXXEc_NFX1"/>
    <property type="match status" value="1"/>
</dbReference>
<dbReference type="InterPro" id="IPR047187">
    <property type="entry name" value="SF1_C_Upf1"/>
</dbReference>
<evidence type="ECO:0000256" key="4">
    <source>
        <dbReference type="ARBA" id="ARBA00022840"/>
    </source>
</evidence>
<dbReference type="FunFam" id="3.40.50.300:FF:001660">
    <property type="entry name" value="NF-X1 finger and helicase protein, putative"/>
    <property type="match status" value="1"/>
</dbReference>
<dbReference type="CDD" id="cd06008">
    <property type="entry name" value="NF-X1-zinc-finger"/>
    <property type="match status" value="1"/>
</dbReference>
<feature type="coiled-coil region" evidence="5">
    <location>
        <begin position="2178"/>
        <end position="2205"/>
    </location>
</feature>
<dbReference type="InterPro" id="IPR041677">
    <property type="entry name" value="DNA2/NAM7_AAA_11"/>
</dbReference>
<evidence type="ECO:0000256" key="6">
    <source>
        <dbReference type="SAM" id="MobiDB-lite"/>
    </source>
</evidence>
<feature type="domain" description="AAA+ ATPase" evidence="7">
    <location>
        <begin position="467"/>
        <end position="853"/>
    </location>
</feature>
<dbReference type="PANTHER" id="PTHR43392:SF2">
    <property type="entry name" value="AAA-TYPE ATPASE FAMILY PROTEIN _ ANKYRIN REPEAT FAMILY PROTEIN"/>
    <property type="match status" value="1"/>
</dbReference>
<dbReference type="InterPro" id="IPR000641">
    <property type="entry name" value="CbxX/CfxQ"/>
</dbReference>
<dbReference type="InterPro" id="IPR050773">
    <property type="entry name" value="CbxX/CfxQ_RuBisCO_ESX"/>
</dbReference>
<reference evidence="8 9" key="1">
    <citation type="submission" date="2017-10" db="EMBL/GenBank/DDBJ databases">
        <title>Comparative genomics in systemic dimorphic fungi from Ajellomycetaceae.</title>
        <authorList>
            <person name="Munoz J.F."/>
            <person name="Mcewen J.G."/>
            <person name="Clay O.K."/>
            <person name="Cuomo C.A."/>
        </authorList>
    </citation>
    <scope>NUCLEOTIDE SEQUENCE [LARGE SCALE GENOMIC DNA]</scope>
    <source>
        <strain evidence="8 9">UAMH7299</strain>
    </source>
</reference>
<proteinExistence type="inferred from homology"/>
<feature type="region of interest" description="Disordered" evidence="6">
    <location>
        <begin position="2155"/>
        <end position="2178"/>
    </location>
</feature>
<evidence type="ECO:0000256" key="2">
    <source>
        <dbReference type="ARBA" id="ARBA00022741"/>
    </source>
</evidence>
<dbReference type="InterPro" id="IPR003593">
    <property type="entry name" value="AAA+_ATPase"/>
</dbReference>
<feature type="domain" description="AAA+ ATPase" evidence="7">
    <location>
        <begin position="1561"/>
        <end position="1682"/>
    </location>
</feature>
<dbReference type="Pfam" id="PF00004">
    <property type="entry name" value="AAA"/>
    <property type="match status" value="3"/>
</dbReference>
<dbReference type="CDD" id="cd00009">
    <property type="entry name" value="AAA"/>
    <property type="match status" value="2"/>
</dbReference>
<dbReference type="InterPro" id="IPR041679">
    <property type="entry name" value="DNA2/NAM7-like_C"/>
</dbReference>
<comment type="similarity">
    <text evidence="1">Belongs to the CbxX/CfxQ family.</text>
</comment>